<dbReference type="GO" id="GO:0005886">
    <property type="term" value="C:plasma membrane"/>
    <property type="evidence" value="ECO:0007669"/>
    <property type="project" value="UniProtKB-SubCell"/>
</dbReference>
<evidence type="ECO:0000256" key="1">
    <source>
        <dbReference type="ARBA" id="ARBA00004651"/>
    </source>
</evidence>
<evidence type="ECO:0000256" key="4">
    <source>
        <dbReference type="ARBA" id="ARBA00022960"/>
    </source>
</evidence>
<gene>
    <name evidence="10" type="primary">murJ</name>
    <name evidence="10" type="ORF">FGL98_03360</name>
</gene>
<feature type="transmembrane region" description="Helical" evidence="9">
    <location>
        <begin position="479"/>
        <end position="501"/>
    </location>
</feature>
<dbReference type="EMBL" id="VCQV01000003">
    <property type="protein sequence ID" value="TWP38264.1"/>
    <property type="molecule type" value="Genomic_DNA"/>
</dbReference>
<dbReference type="PRINTS" id="PR01806">
    <property type="entry name" value="VIRFACTRMVIN"/>
</dbReference>
<reference evidence="10 11" key="2">
    <citation type="submission" date="2019-08" db="EMBL/GenBank/DDBJ databases">
        <title>Jejuicoccus antrihumi gen. nov., sp. nov., a new member of the family Dermacoccaceae isolated from a cave.</title>
        <authorList>
            <person name="Schumann P."/>
            <person name="Kim I.S."/>
        </authorList>
    </citation>
    <scope>NUCLEOTIDE SEQUENCE [LARGE SCALE GENOMIC DNA]</scope>
    <source>
        <strain evidence="10 11">C5-26</strain>
    </source>
</reference>
<keyword evidence="7 9" id="KW-0472">Membrane</keyword>
<dbReference type="Pfam" id="PF03023">
    <property type="entry name" value="MurJ"/>
    <property type="match status" value="1"/>
</dbReference>
<feature type="compositionally biased region" description="Basic residues" evidence="8">
    <location>
        <begin position="1"/>
        <end position="10"/>
    </location>
</feature>
<feature type="transmembrane region" description="Helical" evidence="9">
    <location>
        <begin position="168"/>
        <end position="190"/>
    </location>
</feature>
<feature type="compositionally biased region" description="Low complexity" evidence="8">
    <location>
        <begin position="87"/>
        <end position="112"/>
    </location>
</feature>
<keyword evidence="5" id="KW-0573">Peptidoglycan synthesis</keyword>
<organism evidence="10 11">
    <name type="scientific">Leekyejoonella antrihumi</name>
    <dbReference type="NCBI Taxonomy" id="1660198"/>
    <lineage>
        <taxon>Bacteria</taxon>
        <taxon>Bacillati</taxon>
        <taxon>Actinomycetota</taxon>
        <taxon>Actinomycetes</taxon>
        <taxon>Micrococcales</taxon>
        <taxon>Dermacoccaceae</taxon>
        <taxon>Leekyejoonella</taxon>
    </lineage>
</organism>
<sequence>MTAHDPRHRRQESMTDRDPGRPTLGQLYDGGASRHPGPVMPDLPGSLGQMYVEWSGEASSLDVLGDSDIVLAPQTIDTRGRRRRGTSRPAPVRAPTAAAPEAPQADPTAPATDSGIKSVARSSAIMAGGTFVSRILGLVRTVLLVALFGGQTVGGNVYDIANTLPNMIYILLAGGVINAVLVPQITRALLHRDGGKGYTDRLLTLALSILAAVTVIFLAVAPFLYRLFDSDATSSSARLHLGTMFALICLPQILFYGIYALFGEVLNARSNFGPLMWSPALANIVAIGGIVWCIAHSTPGQAGNPAFWDTQLIVVLGGTATLGIIVQALVLIIPMRRVGYRFTPNFHFRGVGLRTASHIAGWAFAAVVVQQLSGFVATRVISTVGDGFGGKQAFSNAFMLFMLPHSLVTLSLITALYTRMSKAANAGRTKEVLNDVRTGLRLSGLASIPVSVGCLVLIIPMVIVLFGNGNRMAYGYPTIGMMLGLVPFTICVLVQRVFYAYEDAKTPFWMQLVCTVLTVALSVSCLALPDRWVAAGLALSQSIAYVVQATVGWFWLRRRLGEMPIRDVANTYGRLGIAAIAGTGVALVLRVALSAGVGDSSRASNLLILVVAGVAFLLVYVVTARRLKVTEIDQLVSPLTGRLSRLVHR</sequence>
<dbReference type="AlphaFoldDB" id="A0A563E8X6"/>
<keyword evidence="6 9" id="KW-1133">Transmembrane helix</keyword>
<feature type="transmembrane region" description="Helical" evidence="9">
    <location>
        <begin position="535"/>
        <end position="556"/>
    </location>
</feature>
<feature type="transmembrane region" description="Helical" evidence="9">
    <location>
        <begin position="124"/>
        <end position="148"/>
    </location>
</feature>
<evidence type="ECO:0000256" key="6">
    <source>
        <dbReference type="ARBA" id="ARBA00022989"/>
    </source>
</evidence>
<dbReference type="GO" id="GO:0008360">
    <property type="term" value="P:regulation of cell shape"/>
    <property type="evidence" value="ECO:0007669"/>
    <property type="project" value="UniProtKB-KW"/>
</dbReference>
<dbReference type="OrthoDB" id="9786339at2"/>
<dbReference type="GO" id="GO:0015648">
    <property type="term" value="F:lipid-linked peptidoglycan transporter activity"/>
    <property type="evidence" value="ECO:0007669"/>
    <property type="project" value="TreeGrafter"/>
</dbReference>
<evidence type="ECO:0000256" key="2">
    <source>
        <dbReference type="ARBA" id="ARBA00022475"/>
    </source>
</evidence>
<dbReference type="InterPro" id="IPR004268">
    <property type="entry name" value="MurJ"/>
</dbReference>
<keyword evidence="3 9" id="KW-0812">Transmembrane</keyword>
<feature type="compositionally biased region" description="Basic and acidic residues" evidence="8">
    <location>
        <begin position="11"/>
        <end position="20"/>
    </location>
</feature>
<keyword evidence="4" id="KW-0133">Cell shape</keyword>
<feature type="transmembrane region" description="Helical" evidence="9">
    <location>
        <begin position="274"/>
        <end position="292"/>
    </location>
</feature>
<reference evidence="10 11" key="1">
    <citation type="submission" date="2019-05" db="EMBL/GenBank/DDBJ databases">
        <authorList>
            <person name="Lee S.D."/>
        </authorList>
    </citation>
    <scope>NUCLEOTIDE SEQUENCE [LARGE SCALE GENOMIC DNA]</scope>
    <source>
        <strain evidence="10 11">C5-26</strain>
    </source>
</reference>
<feature type="transmembrane region" description="Helical" evidence="9">
    <location>
        <begin position="312"/>
        <end position="335"/>
    </location>
</feature>
<dbReference type="Proteomes" id="UP000320244">
    <property type="component" value="Unassembled WGS sequence"/>
</dbReference>
<feature type="transmembrane region" description="Helical" evidence="9">
    <location>
        <begin position="237"/>
        <end position="262"/>
    </location>
</feature>
<feature type="transmembrane region" description="Helical" evidence="9">
    <location>
        <begin position="577"/>
        <end position="597"/>
    </location>
</feature>
<protein>
    <submittedName>
        <fullName evidence="10">Murein biosynthesis integral membrane protein MurJ</fullName>
    </submittedName>
</protein>
<feature type="transmembrane region" description="Helical" evidence="9">
    <location>
        <begin position="603"/>
        <end position="622"/>
    </location>
</feature>
<feature type="transmembrane region" description="Helical" evidence="9">
    <location>
        <begin position="397"/>
        <end position="418"/>
    </location>
</feature>
<comment type="subcellular location">
    <subcellularLocation>
        <location evidence="1">Cell membrane</location>
        <topology evidence="1">Multi-pass membrane protein</topology>
    </subcellularLocation>
</comment>
<dbReference type="InterPro" id="IPR051050">
    <property type="entry name" value="Lipid_II_flippase_MurJ/MviN"/>
</dbReference>
<evidence type="ECO:0000256" key="7">
    <source>
        <dbReference type="ARBA" id="ARBA00023136"/>
    </source>
</evidence>
<dbReference type="CDD" id="cd13123">
    <property type="entry name" value="MATE_MurJ_like"/>
    <property type="match status" value="1"/>
</dbReference>
<feature type="transmembrane region" description="Helical" evidence="9">
    <location>
        <begin position="508"/>
        <end position="529"/>
    </location>
</feature>
<evidence type="ECO:0000313" key="10">
    <source>
        <dbReference type="EMBL" id="TWP38264.1"/>
    </source>
</evidence>
<keyword evidence="2" id="KW-1003">Cell membrane</keyword>
<feature type="transmembrane region" description="Helical" evidence="9">
    <location>
        <begin position="202"/>
        <end position="225"/>
    </location>
</feature>
<keyword evidence="11" id="KW-1185">Reference proteome</keyword>
<evidence type="ECO:0000256" key="3">
    <source>
        <dbReference type="ARBA" id="ARBA00022692"/>
    </source>
</evidence>
<feature type="region of interest" description="Disordered" evidence="8">
    <location>
        <begin position="74"/>
        <end position="114"/>
    </location>
</feature>
<dbReference type="PANTHER" id="PTHR47019:SF1">
    <property type="entry name" value="LIPID II FLIPPASE MURJ"/>
    <property type="match status" value="1"/>
</dbReference>
<accession>A0A563E8X6</accession>
<feature type="transmembrane region" description="Helical" evidence="9">
    <location>
        <begin position="356"/>
        <end position="377"/>
    </location>
</feature>
<evidence type="ECO:0000313" key="11">
    <source>
        <dbReference type="Proteomes" id="UP000320244"/>
    </source>
</evidence>
<evidence type="ECO:0000256" key="5">
    <source>
        <dbReference type="ARBA" id="ARBA00022984"/>
    </source>
</evidence>
<dbReference type="GO" id="GO:0034204">
    <property type="term" value="P:lipid translocation"/>
    <property type="evidence" value="ECO:0007669"/>
    <property type="project" value="TreeGrafter"/>
</dbReference>
<comment type="caution">
    <text evidence="10">The sequence shown here is derived from an EMBL/GenBank/DDBJ whole genome shotgun (WGS) entry which is preliminary data.</text>
</comment>
<feature type="region of interest" description="Disordered" evidence="8">
    <location>
        <begin position="1"/>
        <end position="47"/>
    </location>
</feature>
<evidence type="ECO:0000256" key="9">
    <source>
        <dbReference type="SAM" id="Phobius"/>
    </source>
</evidence>
<feature type="transmembrane region" description="Helical" evidence="9">
    <location>
        <begin position="439"/>
        <end position="467"/>
    </location>
</feature>
<dbReference type="GO" id="GO:0009252">
    <property type="term" value="P:peptidoglycan biosynthetic process"/>
    <property type="evidence" value="ECO:0007669"/>
    <property type="project" value="UniProtKB-KW"/>
</dbReference>
<evidence type="ECO:0000256" key="8">
    <source>
        <dbReference type="SAM" id="MobiDB-lite"/>
    </source>
</evidence>
<name>A0A563E8X6_9MICO</name>
<dbReference type="PANTHER" id="PTHR47019">
    <property type="entry name" value="LIPID II FLIPPASE MURJ"/>
    <property type="match status" value="1"/>
</dbReference>
<proteinExistence type="predicted"/>
<dbReference type="NCBIfam" id="TIGR01695">
    <property type="entry name" value="murJ_mviN"/>
    <property type="match status" value="1"/>
</dbReference>